<dbReference type="Pfam" id="PF00294">
    <property type="entry name" value="PfkB"/>
    <property type="match status" value="1"/>
</dbReference>
<evidence type="ECO:0000256" key="5">
    <source>
        <dbReference type="ARBA" id="ARBA00022840"/>
    </source>
</evidence>
<sequence length="303" mass="32098">MAEVVCIGLASIDIIGFARHPIVTGVKNTDFKVRSSSGGIVRNIAENLARLLGPGHVELLSCVGDDPQGQMLLRDCRAAGLGCEQVQVTQALPTSVFMGITSPDGEMYFGAADGEITSYITPEYLNRHRQLLHQAQVLLICPTLPAATLDYIRQNYGDKPIFLDIGAPALAEPTAACLDMLHTLKANQQEAQALTGETDLDRIADQVLARGVQNLCVTLGPGGSYWASQDGRTRYSPPPLSHAVSATGAGDAFTAGLLYSFLQGLSSRATLEFSTACANLALQSEETVNPALSLSAVQAVLKQ</sequence>
<dbReference type="GO" id="GO:0005524">
    <property type="term" value="F:ATP binding"/>
    <property type="evidence" value="ECO:0007669"/>
    <property type="project" value="UniProtKB-KW"/>
</dbReference>
<proteinExistence type="inferred from homology"/>
<keyword evidence="5" id="KW-0067">ATP-binding</keyword>
<evidence type="ECO:0000256" key="1">
    <source>
        <dbReference type="ARBA" id="ARBA00010688"/>
    </source>
</evidence>
<evidence type="ECO:0000256" key="3">
    <source>
        <dbReference type="ARBA" id="ARBA00022741"/>
    </source>
</evidence>
<evidence type="ECO:0000256" key="4">
    <source>
        <dbReference type="ARBA" id="ARBA00022777"/>
    </source>
</evidence>
<accession>A0A1C6JGU9</accession>
<comment type="similarity">
    <text evidence="1">Belongs to the carbohydrate kinase PfkB family.</text>
</comment>
<keyword evidence="2 7" id="KW-0808">Transferase</keyword>
<evidence type="ECO:0000259" key="6">
    <source>
        <dbReference type="Pfam" id="PF00294"/>
    </source>
</evidence>
<evidence type="ECO:0000256" key="2">
    <source>
        <dbReference type="ARBA" id="ARBA00022679"/>
    </source>
</evidence>
<organism evidence="7">
    <name type="scientific">uncultured Anaerotruncus sp</name>
    <dbReference type="NCBI Taxonomy" id="905011"/>
    <lineage>
        <taxon>Bacteria</taxon>
        <taxon>Bacillati</taxon>
        <taxon>Bacillota</taxon>
        <taxon>Clostridia</taxon>
        <taxon>Eubacteriales</taxon>
        <taxon>Oscillospiraceae</taxon>
        <taxon>Anaerotruncus</taxon>
        <taxon>environmental samples</taxon>
    </lineage>
</organism>
<gene>
    <name evidence="7" type="primary">psuK_7</name>
    <name evidence="7" type="ORF">SAMEA3545359_02184</name>
</gene>
<dbReference type="PANTHER" id="PTHR43085">
    <property type="entry name" value="HEXOKINASE FAMILY MEMBER"/>
    <property type="match status" value="1"/>
</dbReference>
<dbReference type="InterPro" id="IPR050306">
    <property type="entry name" value="PfkB_Carbo_kinase"/>
</dbReference>
<evidence type="ECO:0000313" key="7">
    <source>
        <dbReference type="EMBL" id="SCJ81238.1"/>
    </source>
</evidence>
<dbReference type="EMBL" id="FMHG01000001">
    <property type="protein sequence ID" value="SCJ81238.1"/>
    <property type="molecule type" value="Genomic_DNA"/>
</dbReference>
<keyword evidence="3" id="KW-0547">Nucleotide-binding</keyword>
<dbReference type="InterPro" id="IPR011611">
    <property type="entry name" value="PfkB_dom"/>
</dbReference>
<reference evidence="7" key="1">
    <citation type="submission" date="2015-09" db="EMBL/GenBank/DDBJ databases">
        <authorList>
            <consortium name="Pathogen Informatics"/>
        </authorList>
    </citation>
    <scope>NUCLEOTIDE SEQUENCE</scope>
    <source>
        <strain evidence="7">2789STDY5834896</strain>
    </source>
</reference>
<dbReference type="InterPro" id="IPR029056">
    <property type="entry name" value="Ribokinase-like"/>
</dbReference>
<name>A0A1C6JGU9_9FIRM</name>
<dbReference type="GO" id="GO:0050225">
    <property type="term" value="F:pseudouridine kinase activity"/>
    <property type="evidence" value="ECO:0007669"/>
    <property type="project" value="UniProtKB-EC"/>
</dbReference>
<feature type="domain" description="Carbohydrate kinase PfkB" evidence="6">
    <location>
        <begin position="1"/>
        <end position="290"/>
    </location>
</feature>
<dbReference type="Gene3D" id="3.40.1190.20">
    <property type="match status" value="1"/>
</dbReference>
<dbReference type="AlphaFoldDB" id="A0A1C6JGU9"/>
<dbReference type="SUPFAM" id="SSF53613">
    <property type="entry name" value="Ribokinase-like"/>
    <property type="match status" value="1"/>
</dbReference>
<dbReference type="EC" id="2.7.1.83" evidence="7"/>
<keyword evidence="4 7" id="KW-0418">Kinase</keyword>
<protein>
    <submittedName>
        <fullName evidence="7">Pseudouridine kinase</fullName>
        <ecNumber evidence="7">2.7.1.83</ecNumber>
    </submittedName>
</protein>
<dbReference type="PANTHER" id="PTHR43085:SF1">
    <property type="entry name" value="PSEUDOURIDINE KINASE-RELATED"/>
    <property type="match status" value="1"/>
</dbReference>